<organism evidence="1 4">
    <name type="scientific">Rotaria magnacalcarata</name>
    <dbReference type="NCBI Taxonomy" id="392030"/>
    <lineage>
        <taxon>Eukaryota</taxon>
        <taxon>Metazoa</taxon>
        <taxon>Spiralia</taxon>
        <taxon>Gnathifera</taxon>
        <taxon>Rotifera</taxon>
        <taxon>Eurotatoria</taxon>
        <taxon>Bdelloidea</taxon>
        <taxon>Philodinida</taxon>
        <taxon>Philodinidae</taxon>
        <taxon>Rotaria</taxon>
    </lineage>
</organism>
<dbReference type="AlphaFoldDB" id="A0A816XU57"/>
<comment type="caution">
    <text evidence="1">The sequence shown here is derived from an EMBL/GenBank/DDBJ whole genome shotgun (WGS) entry which is preliminary data.</text>
</comment>
<evidence type="ECO:0000313" key="2">
    <source>
        <dbReference type="EMBL" id="CAF3973598.1"/>
    </source>
</evidence>
<dbReference type="Proteomes" id="UP000663842">
    <property type="component" value="Unassembled WGS sequence"/>
</dbReference>
<dbReference type="EMBL" id="CAJNRF010013792">
    <property type="protein sequence ID" value="CAF2152156.1"/>
    <property type="molecule type" value="Genomic_DNA"/>
</dbReference>
<keyword evidence="5" id="KW-1185">Reference proteome</keyword>
<sequence>MNQSYAQLQDLLDELLIFIFKQMHNVEVLYSLFGVNERLNSILLDSIFTNRLNFLKWFSKKFLTVYSLDIIFDRFCLQILPAVHEKIQWLDVESSSMKRILCAADYPNLHGLSLFNTEAETIKSLFTGRGECQYHIFTYPCQMSYYQYLSNQFPGGYYPYVRMVSLYEDCPFEHEFFLQITQSFPFIEKLVLINRKPQQHKQSSESENDNCHLSIVKYSHLIELKIKRVYDDYVEEFLSEQKHFFKIIFVFILLVKLY</sequence>
<evidence type="ECO:0000313" key="5">
    <source>
        <dbReference type="Proteomes" id="UP000663866"/>
    </source>
</evidence>
<evidence type="ECO:0000313" key="1">
    <source>
        <dbReference type="EMBL" id="CAF2152156.1"/>
    </source>
</evidence>
<evidence type="ECO:0000313" key="4">
    <source>
        <dbReference type="Proteomes" id="UP000663856"/>
    </source>
</evidence>
<accession>A0A816XU57</accession>
<dbReference type="EMBL" id="CAJOBG010001974">
    <property type="protein sequence ID" value="CAF3973598.1"/>
    <property type="molecule type" value="Genomic_DNA"/>
</dbReference>
<evidence type="ECO:0000313" key="3">
    <source>
        <dbReference type="EMBL" id="CAF4029438.1"/>
    </source>
</evidence>
<reference evidence="1" key="1">
    <citation type="submission" date="2021-02" db="EMBL/GenBank/DDBJ databases">
        <authorList>
            <person name="Nowell W R."/>
        </authorList>
    </citation>
    <scope>NUCLEOTIDE SEQUENCE</scope>
</reference>
<dbReference type="Proteomes" id="UP000663856">
    <property type="component" value="Unassembled WGS sequence"/>
</dbReference>
<gene>
    <name evidence="2" type="ORF">OVN521_LOCUS13519</name>
    <name evidence="3" type="ORF">UXM345_LOCUS17901</name>
    <name evidence="1" type="ORF">WKI299_LOCUS30525</name>
</gene>
<name>A0A816XU57_9BILA</name>
<proteinExistence type="predicted"/>
<dbReference type="EMBL" id="CAJOBF010002369">
    <property type="protein sequence ID" value="CAF4029438.1"/>
    <property type="molecule type" value="Genomic_DNA"/>
</dbReference>
<dbReference type="Proteomes" id="UP000663866">
    <property type="component" value="Unassembled WGS sequence"/>
</dbReference>
<protein>
    <submittedName>
        <fullName evidence="1">Uncharacterized protein</fullName>
    </submittedName>
</protein>